<sequence length="115" mass="12874">MCTAPCPEERSRRVRHGHAFDPFDLSSPSARRSSRVVDRRACRGQRHVIRWTRRHGGTATRGRGREPRAGERETPGKPWRGSNGGRGRSRKAASQDANGSRPGRCRPGGDLPDHW</sequence>
<proteinExistence type="predicted"/>
<comment type="caution">
    <text evidence="2">The sequence shown here is derived from an EMBL/GenBank/DDBJ whole genome shotgun (WGS) entry which is preliminary data.</text>
</comment>
<gene>
    <name evidence="2" type="ORF">FHS38_001439</name>
</gene>
<feature type="compositionally biased region" description="Basic residues" evidence="1">
    <location>
        <begin position="42"/>
        <end position="56"/>
    </location>
</feature>
<reference evidence="2 3" key="1">
    <citation type="submission" date="2020-08" db="EMBL/GenBank/DDBJ databases">
        <title>Genomic Encyclopedia of Type Strains, Phase III (KMG-III): the genomes of soil and plant-associated and newly described type strains.</title>
        <authorList>
            <person name="Whitman W."/>
        </authorList>
    </citation>
    <scope>NUCLEOTIDE SEQUENCE [LARGE SCALE GENOMIC DNA]</scope>
    <source>
        <strain evidence="2 3">CECT 3265</strain>
    </source>
</reference>
<feature type="region of interest" description="Disordered" evidence="1">
    <location>
        <begin position="1"/>
        <end position="115"/>
    </location>
</feature>
<evidence type="ECO:0000313" key="3">
    <source>
        <dbReference type="Proteomes" id="UP000556436"/>
    </source>
</evidence>
<dbReference type="AlphaFoldDB" id="A0A7W7PC88"/>
<protein>
    <submittedName>
        <fullName evidence="2">Uncharacterized protein</fullName>
    </submittedName>
</protein>
<accession>A0A7W7PC88</accession>
<feature type="compositionally biased region" description="Basic and acidic residues" evidence="1">
    <location>
        <begin position="63"/>
        <end position="75"/>
    </location>
</feature>
<evidence type="ECO:0000313" key="2">
    <source>
        <dbReference type="EMBL" id="MBB4885411.1"/>
    </source>
</evidence>
<dbReference type="EMBL" id="JACHJG010000002">
    <property type="protein sequence ID" value="MBB4885411.1"/>
    <property type="molecule type" value="Genomic_DNA"/>
</dbReference>
<keyword evidence="3" id="KW-1185">Reference proteome</keyword>
<dbReference type="Proteomes" id="UP000556436">
    <property type="component" value="Unassembled WGS sequence"/>
</dbReference>
<organism evidence="2 3">
    <name type="scientific">Streptomyces netropsis</name>
    <name type="common">Streptoverticillium netropsis</name>
    <dbReference type="NCBI Taxonomy" id="55404"/>
    <lineage>
        <taxon>Bacteria</taxon>
        <taxon>Bacillati</taxon>
        <taxon>Actinomycetota</taxon>
        <taxon>Actinomycetes</taxon>
        <taxon>Kitasatosporales</taxon>
        <taxon>Streptomycetaceae</taxon>
        <taxon>Streptomyces</taxon>
    </lineage>
</organism>
<evidence type="ECO:0000256" key="1">
    <source>
        <dbReference type="SAM" id="MobiDB-lite"/>
    </source>
</evidence>
<name>A0A7W7PC88_STRNE</name>